<organism evidence="2 3">
    <name type="scientific">Fasciola hepatica</name>
    <name type="common">Liver fluke</name>
    <dbReference type="NCBI Taxonomy" id="6192"/>
    <lineage>
        <taxon>Eukaryota</taxon>
        <taxon>Metazoa</taxon>
        <taxon>Spiralia</taxon>
        <taxon>Lophotrochozoa</taxon>
        <taxon>Platyhelminthes</taxon>
        <taxon>Trematoda</taxon>
        <taxon>Digenea</taxon>
        <taxon>Plagiorchiida</taxon>
        <taxon>Echinostomata</taxon>
        <taxon>Echinostomatoidea</taxon>
        <taxon>Fasciolidae</taxon>
        <taxon>Fasciola</taxon>
    </lineage>
</organism>
<proteinExistence type="predicted"/>
<feature type="region of interest" description="Disordered" evidence="1">
    <location>
        <begin position="38"/>
        <end position="97"/>
    </location>
</feature>
<evidence type="ECO:0000313" key="2">
    <source>
        <dbReference type="EMBL" id="THD21324.1"/>
    </source>
</evidence>
<comment type="caution">
    <text evidence="2">The sequence shown here is derived from an EMBL/GenBank/DDBJ whole genome shotgun (WGS) entry which is preliminary data.</text>
</comment>
<evidence type="ECO:0000256" key="1">
    <source>
        <dbReference type="SAM" id="MobiDB-lite"/>
    </source>
</evidence>
<name>A0A4E0R4Z1_FASHE</name>
<evidence type="ECO:0000313" key="3">
    <source>
        <dbReference type="Proteomes" id="UP000230066"/>
    </source>
</evidence>
<dbReference type="AlphaFoldDB" id="A0A4E0R4Z1"/>
<dbReference type="Proteomes" id="UP000230066">
    <property type="component" value="Unassembled WGS sequence"/>
</dbReference>
<accession>A0A4E0R4Z1</accession>
<protein>
    <submittedName>
        <fullName evidence="2">Uncharacterized protein</fullName>
    </submittedName>
</protein>
<sequence length="97" mass="11042">MIKIREQPKLNLFTFFVDRSQMEDLPIFDSNDILQDDGRESQRKQKEFLSGSPTQTKHSKHTFSDLELQDPLSLPPTRKFGGWGQDGVASGQAAYGR</sequence>
<keyword evidence="3" id="KW-1185">Reference proteome</keyword>
<feature type="compositionally biased region" description="Basic and acidic residues" evidence="1">
    <location>
        <begin position="38"/>
        <end position="47"/>
    </location>
</feature>
<reference evidence="2" key="1">
    <citation type="submission" date="2019-03" db="EMBL/GenBank/DDBJ databases">
        <title>Improved annotation for the trematode Fasciola hepatica.</title>
        <authorList>
            <person name="Choi Y.-J."/>
            <person name="Martin J."/>
            <person name="Mitreva M."/>
        </authorList>
    </citation>
    <scope>NUCLEOTIDE SEQUENCE [LARGE SCALE GENOMIC DNA]</scope>
</reference>
<dbReference type="EMBL" id="JXXN02003651">
    <property type="protein sequence ID" value="THD21324.1"/>
    <property type="molecule type" value="Genomic_DNA"/>
</dbReference>
<gene>
    <name evidence="2" type="ORF">D915_008034</name>
</gene>